<dbReference type="KEGG" id="vg:80519170"/>
<evidence type="ECO:0000256" key="1">
    <source>
        <dbReference type="SAM" id="Coils"/>
    </source>
</evidence>
<accession>A0A6N1NTK8</accession>
<dbReference type="PROSITE" id="PS50181">
    <property type="entry name" value="FBOX"/>
    <property type="match status" value="1"/>
</dbReference>
<dbReference type="EMBL" id="KY523104">
    <property type="protein sequence ID" value="QKU35727.1"/>
    <property type="molecule type" value="Genomic_DNA"/>
</dbReference>
<keyword evidence="1" id="KW-0175">Coiled coil</keyword>
<dbReference type="GeneID" id="80519170"/>
<sequence>MKKKLKNCFLRNSNIFEHMLHTRVINLGQIPRLIFSVLKTNLAKMLKKQQTKSKPSASKLRRYGVALGSNGRPLRLSPYQKVTAIEMVECMEIPAREVNPRLFYLNELPIEILCGVASILSAKDVNNFVNTCKATRDLAEFTEVKFKLDTISQRKIKLLEDQNRKRQEVDKKRKEAAIERQKAEMAWAEREMRLYKERKHGGGPKIRRILNTFYEFKHGYPMPVYVVENEYGDEDEIWPYDPRYYKI</sequence>
<evidence type="ECO:0000313" key="3">
    <source>
        <dbReference type="EMBL" id="QKU35727.1"/>
    </source>
</evidence>
<dbReference type="CDD" id="cd09917">
    <property type="entry name" value="F-box_SF"/>
    <property type="match status" value="1"/>
</dbReference>
<protein>
    <submittedName>
        <fullName evidence="3">Putative orfan</fullName>
    </submittedName>
</protein>
<proteinExistence type="predicted"/>
<feature type="domain" description="F-box" evidence="2">
    <location>
        <begin position="102"/>
        <end position="148"/>
    </location>
</feature>
<reference evidence="3" key="2">
    <citation type="journal article" date="2018" name="Nat. Commun.">
        <title>Tailed giant Tupanvirus possesses the most complete translational apparatus of the known virosphere.</title>
        <authorList>
            <person name="Abrahao J."/>
            <person name="Silva L."/>
            <person name="Silva L.S."/>
            <person name="Khalil J.Y.B."/>
            <person name="Rodrigues R."/>
            <person name="Arantes T."/>
            <person name="Assis F."/>
            <person name="Boratto P."/>
            <person name="Andrade M."/>
            <person name="Kroon E.G."/>
            <person name="Ribeiro B."/>
            <person name="Bergier I."/>
            <person name="Seligmann H."/>
            <person name="Ghigo E."/>
            <person name="Colson P."/>
            <person name="Levasseur A."/>
            <person name="Kroemer G."/>
            <person name="Raoult D."/>
            <person name="La Scola B."/>
        </authorList>
    </citation>
    <scope>NUCLEOTIDE SEQUENCE [LARGE SCALE GENOMIC DNA]</scope>
    <source>
        <strain evidence="3">Soda lake</strain>
    </source>
</reference>
<dbReference type="RefSeq" id="YP_010782406.1">
    <property type="nucleotide sequence ID" value="NC_075039.1"/>
</dbReference>
<reference evidence="3" key="1">
    <citation type="submission" date="2017-01" db="EMBL/GenBank/DDBJ databases">
        <authorList>
            <person name="Assis F.L."/>
            <person name="Abrahao J.S."/>
            <person name="Silva L."/>
            <person name="Khalil J.B."/>
            <person name="Rodrigues R."/>
            <person name="Silva L.S."/>
            <person name="Arantes T."/>
            <person name="Boratto P."/>
            <person name="Andrade M."/>
            <person name="Kroon E.G."/>
            <person name="Ribeiro B."/>
            <person name="Bergier I."/>
            <person name="Seligmann H."/>
            <person name="Ghigo E."/>
            <person name="Colson P."/>
            <person name="Levasseur A."/>
            <person name="Raoult D."/>
            <person name="Scola B.L."/>
        </authorList>
    </citation>
    <scope>NUCLEOTIDE SEQUENCE</scope>
    <source>
        <strain evidence="3">Soda lake</strain>
    </source>
</reference>
<dbReference type="InterPro" id="IPR001810">
    <property type="entry name" value="F-box_dom"/>
</dbReference>
<organism evidence="3">
    <name type="scientific">Tupanvirus soda lake</name>
    <dbReference type="NCBI Taxonomy" id="2126985"/>
    <lineage>
        <taxon>Viruses</taxon>
        <taxon>Varidnaviria</taxon>
        <taxon>Bamfordvirae</taxon>
        <taxon>Nucleocytoviricota</taxon>
        <taxon>Megaviricetes</taxon>
        <taxon>Imitervirales</taxon>
        <taxon>Mimiviridae</taxon>
        <taxon>Megamimivirinae</taxon>
        <taxon>Tupanvirus</taxon>
        <taxon>Tupanvirus salinum</taxon>
    </lineage>
</organism>
<feature type="coiled-coil region" evidence="1">
    <location>
        <begin position="159"/>
        <end position="198"/>
    </location>
</feature>
<name>A0A6N1NTK8_9VIRU</name>
<evidence type="ECO:0000259" key="2">
    <source>
        <dbReference type="PROSITE" id="PS50181"/>
    </source>
</evidence>